<proteinExistence type="predicted"/>
<dbReference type="Proteomes" id="UP000252174">
    <property type="component" value="Unassembled WGS sequence"/>
</dbReference>
<dbReference type="EMBL" id="QPJU01000001">
    <property type="protein sequence ID" value="RCX11737.1"/>
    <property type="molecule type" value="Genomic_DNA"/>
</dbReference>
<evidence type="ECO:0000256" key="3">
    <source>
        <dbReference type="ARBA" id="ARBA00022692"/>
    </source>
</evidence>
<protein>
    <submittedName>
        <fullName evidence="7">Amino acid/amide ABC transporter membrane protein 2 (HAAT family)</fullName>
    </submittedName>
</protein>
<dbReference type="GO" id="GO:0015658">
    <property type="term" value="F:branched-chain amino acid transmembrane transporter activity"/>
    <property type="evidence" value="ECO:0007669"/>
    <property type="project" value="InterPro"/>
</dbReference>
<feature type="transmembrane region" description="Helical" evidence="6">
    <location>
        <begin position="304"/>
        <end position="327"/>
    </location>
</feature>
<feature type="transmembrane region" description="Helical" evidence="6">
    <location>
        <begin position="255"/>
        <end position="283"/>
    </location>
</feature>
<sequence>MDPSGIFPTSYAQDRALIRTRPQWVVFWLFIVLLFLYPWLASARLLAVANLILVTSIVVIGLQITTGYAGQINLGQAAFMGVGAYAASVIATKTALPFWLAVPMGGLVAGFSGWLFGLTAARIKGFYLALTTIAAQFIFHFLVLNLPSAWLGGVTGFSLQPARLGSIVFDTDRSLYYLFLVVTMVMVFGAFGILRSRHGRAFVAVRDDDVAAGMMGIDVAGAKSRAFVLGAFYAGIGGALWAYQVRYVSVDQFTLFHSIWFIAMMIVGGLGSIVGAVLGTVLIRGVQETITSLGPDLVERIPSLSSDLVFASMNVFLGLIITLFLLLEPKGLMHRWNILKLNYRLWPFHH</sequence>
<comment type="caution">
    <text evidence="7">The sequence shown here is derived from an EMBL/GenBank/DDBJ whole genome shotgun (WGS) entry which is preliminary data.</text>
</comment>
<feature type="transmembrane region" description="Helical" evidence="6">
    <location>
        <begin position="24"/>
        <end position="40"/>
    </location>
</feature>
<dbReference type="PANTHER" id="PTHR30482:SF5">
    <property type="entry name" value="ABC TRANSPORTER PERMEASE PROTEIN"/>
    <property type="match status" value="1"/>
</dbReference>
<evidence type="ECO:0000256" key="1">
    <source>
        <dbReference type="ARBA" id="ARBA00004651"/>
    </source>
</evidence>
<evidence type="ECO:0000313" key="7">
    <source>
        <dbReference type="EMBL" id="RCX11737.1"/>
    </source>
</evidence>
<evidence type="ECO:0000313" key="8">
    <source>
        <dbReference type="Proteomes" id="UP000252174"/>
    </source>
</evidence>
<dbReference type="Pfam" id="PF02653">
    <property type="entry name" value="BPD_transp_2"/>
    <property type="match status" value="1"/>
</dbReference>
<dbReference type="PANTHER" id="PTHR30482">
    <property type="entry name" value="HIGH-AFFINITY BRANCHED-CHAIN AMINO ACID TRANSPORT SYSTEM PERMEASE"/>
    <property type="match status" value="1"/>
</dbReference>
<feature type="transmembrane region" description="Helical" evidence="6">
    <location>
        <begin position="125"/>
        <end position="144"/>
    </location>
</feature>
<gene>
    <name evidence="7" type="ORF">DFR45_101266</name>
</gene>
<feature type="transmembrane region" description="Helical" evidence="6">
    <location>
        <begin position="224"/>
        <end position="243"/>
    </location>
</feature>
<feature type="transmembrane region" description="Helical" evidence="6">
    <location>
        <begin position="175"/>
        <end position="194"/>
    </location>
</feature>
<keyword evidence="2" id="KW-1003">Cell membrane</keyword>
<keyword evidence="3 6" id="KW-0812">Transmembrane</keyword>
<evidence type="ECO:0000256" key="5">
    <source>
        <dbReference type="ARBA" id="ARBA00023136"/>
    </source>
</evidence>
<dbReference type="OrthoDB" id="9814461at2"/>
<reference evidence="7 8" key="1">
    <citation type="submission" date="2018-07" db="EMBL/GenBank/DDBJ databases">
        <title>Genomic Encyclopedia of Type Strains, Phase IV (KMG-IV): sequencing the most valuable type-strain genomes for metagenomic binning, comparative biology and taxonomic classification.</title>
        <authorList>
            <person name="Goeker M."/>
        </authorList>
    </citation>
    <scope>NUCLEOTIDE SEQUENCE [LARGE SCALE GENOMIC DNA]</scope>
    <source>
        <strain evidence="7 8">DSM 100911</strain>
    </source>
</reference>
<keyword evidence="4 6" id="KW-1133">Transmembrane helix</keyword>
<evidence type="ECO:0000256" key="2">
    <source>
        <dbReference type="ARBA" id="ARBA00022475"/>
    </source>
</evidence>
<keyword evidence="5 6" id="KW-0472">Membrane</keyword>
<evidence type="ECO:0000256" key="6">
    <source>
        <dbReference type="SAM" id="Phobius"/>
    </source>
</evidence>
<feature type="transmembrane region" description="Helical" evidence="6">
    <location>
        <begin position="98"/>
        <end position="118"/>
    </location>
</feature>
<comment type="subcellular location">
    <subcellularLocation>
        <location evidence="1">Cell membrane</location>
        <topology evidence="1">Multi-pass membrane protein</topology>
    </subcellularLocation>
</comment>
<feature type="transmembrane region" description="Helical" evidence="6">
    <location>
        <begin position="72"/>
        <end position="92"/>
    </location>
</feature>
<feature type="transmembrane region" description="Helical" evidence="6">
    <location>
        <begin position="46"/>
        <end position="65"/>
    </location>
</feature>
<dbReference type="RefSeq" id="WP_114481899.1">
    <property type="nucleotide sequence ID" value="NZ_QPJU01000001.1"/>
</dbReference>
<dbReference type="InterPro" id="IPR001851">
    <property type="entry name" value="ABC_transp_permease"/>
</dbReference>
<name>A0A369AU31_9BURK</name>
<dbReference type="GO" id="GO:0005886">
    <property type="term" value="C:plasma membrane"/>
    <property type="evidence" value="ECO:0007669"/>
    <property type="project" value="UniProtKB-SubCell"/>
</dbReference>
<dbReference type="CDD" id="cd06581">
    <property type="entry name" value="TM_PBP1_LivM_like"/>
    <property type="match status" value="1"/>
</dbReference>
<keyword evidence="8" id="KW-1185">Reference proteome</keyword>
<organism evidence="7 8">
    <name type="scientific">Extensimonas vulgaris</name>
    <dbReference type="NCBI Taxonomy" id="1031594"/>
    <lineage>
        <taxon>Bacteria</taxon>
        <taxon>Pseudomonadati</taxon>
        <taxon>Pseudomonadota</taxon>
        <taxon>Betaproteobacteria</taxon>
        <taxon>Burkholderiales</taxon>
        <taxon>Comamonadaceae</taxon>
        <taxon>Extensimonas</taxon>
    </lineage>
</organism>
<accession>A0A369AU31</accession>
<dbReference type="AlphaFoldDB" id="A0A369AU31"/>
<dbReference type="InterPro" id="IPR043428">
    <property type="entry name" value="LivM-like"/>
</dbReference>
<evidence type="ECO:0000256" key="4">
    <source>
        <dbReference type="ARBA" id="ARBA00022989"/>
    </source>
</evidence>